<dbReference type="Gene3D" id="3.20.20.140">
    <property type="entry name" value="Metal-dependent hydrolases"/>
    <property type="match status" value="1"/>
</dbReference>
<dbReference type="OrthoDB" id="9787654at2"/>
<dbReference type="EMBL" id="CYHB01000007">
    <property type="protein sequence ID" value="CUA87874.1"/>
    <property type="molecule type" value="Genomic_DNA"/>
</dbReference>
<dbReference type="InterPro" id="IPR006680">
    <property type="entry name" value="Amidohydro-rel"/>
</dbReference>
<name>A0A0K6HA72_9GAMM</name>
<dbReference type="Proteomes" id="UP000182598">
    <property type="component" value="Unassembled WGS sequence"/>
</dbReference>
<evidence type="ECO:0000313" key="3">
    <source>
        <dbReference type="Proteomes" id="UP000182598"/>
    </source>
</evidence>
<gene>
    <name evidence="2" type="ORF">Ga0061064_1972</name>
</gene>
<dbReference type="InterPro" id="IPR032466">
    <property type="entry name" value="Metal_Hydrolase"/>
</dbReference>
<dbReference type="PANTHER" id="PTHR35563:SF2">
    <property type="entry name" value="BARREL METAL-DEPENDENT HYDROLASE, PUTATIVE (AFU_ORTHOLOGUE AFUA_1G16240)-RELATED"/>
    <property type="match status" value="1"/>
</dbReference>
<evidence type="ECO:0000259" key="1">
    <source>
        <dbReference type="Pfam" id="PF04909"/>
    </source>
</evidence>
<dbReference type="RefSeq" id="WP_055439621.1">
    <property type="nucleotide sequence ID" value="NZ_CYHB01000007.1"/>
</dbReference>
<accession>A0A0K6HA72</accession>
<protein>
    <submittedName>
        <fullName evidence="2">Predicted metal-dependent hydrolase, TIM-barrel fold</fullName>
    </submittedName>
</protein>
<proteinExistence type="predicted"/>
<dbReference type="GO" id="GO:0016787">
    <property type="term" value="F:hydrolase activity"/>
    <property type="evidence" value="ECO:0007669"/>
    <property type="project" value="UniProtKB-KW"/>
</dbReference>
<dbReference type="PANTHER" id="PTHR35563">
    <property type="entry name" value="BARREL METAL-DEPENDENT HYDROLASE, PUTATIVE (AFU_ORTHOLOGUE AFUA_1G16240)-RELATED"/>
    <property type="match status" value="1"/>
</dbReference>
<evidence type="ECO:0000313" key="2">
    <source>
        <dbReference type="EMBL" id="CUA87874.1"/>
    </source>
</evidence>
<reference evidence="3" key="1">
    <citation type="submission" date="2015-08" db="EMBL/GenBank/DDBJ databases">
        <authorList>
            <person name="Varghese N."/>
        </authorList>
    </citation>
    <scope>NUCLEOTIDE SEQUENCE [LARGE SCALE GENOMIC DNA]</scope>
    <source>
        <strain evidence="3">DSM 27808</strain>
    </source>
</reference>
<keyword evidence="2" id="KW-0378">Hydrolase</keyword>
<dbReference type="AlphaFoldDB" id="A0A0K6HA72"/>
<feature type="domain" description="Amidohydrolase-related" evidence="1">
    <location>
        <begin position="18"/>
        <end position="261"/>
    </location>
</feature>
<dbReference type="SUPFAM" id="SSF51556">
    <property type="entry name" value="Metallo-dependent hydrolases"/>
    <property type="match status" value="1"/>
</dbReference>
<sequence>MIAVDQNNTEKQQPRRIIDAHFHIYNDSFPLIENQGFLPAPFSIEDYKYRTQNLNVVGGVIVSGSVQGFDQSYLKSALADMGDQFVGITNLPSSVSDEEILKLRDHGIRGIRVNLKRGVVSGLDNLVDFGLRIWDLAGWHLEMYVDSRELDEVVPKLLKLPKASVDHLGMARSGLSQVQKLAENGVHIKASGFGRTEVDVAKAVKSLYAINPDCLMFGTDLPSTRAERPFNVRDIETVCEALVDDKAIDKVFAGNAADFYHINL</sequence>
<keyword evidence="3" id="KW-1185">Reference proteome</keyword>
<dbReference type="Pfam" id="PF04909">
    <property type="entry name" value="Amidohydro_2"/>
    <property type="match status" value="1"/>
</dbReference>
<dbReference type="InterPro" id="IPR052358">
    <property type="entry name" value="Aro_Compnd_Degr_Hydrolases"/>
</dbReference>
<organism evidence="2 3">
    <name type="scientific">Pseudidiomarina woesei</name>
    <dbReference type="NCBI Taxonomy" id="1381080"/>
    <lineage>
        <taxon>Bacteria</taxon>
        <taxon>Pseudomonadati</taxon>
        <taxon>Pseudomonadota</taxon>
        <taxon>Gammaproteobacteria</taxon>
        <taxon>Alteromonadales</taxon>
        <taxon>Idiomarinaceae</taxon>
        <taxon>Pseudidiomarina</taxon>
    </lineage>
</organism>